<dbReference type="PANTHER" id="PTHR14957:SF1">
    <property type="entry name" value="UBIQUITIN-LIKE-CONJUGATING ENZYME ATG10"/>
    <property type="match status" value="1"/>
</dbReference>
<dbReference type="KEGG" id="cre:CHLRE_12g532314v5"/>
<dbReference type="ExpressionAtlas" id="A0A2K3D4Y0">
    <property type="expression patterns" value="baseline"/>
</dbReference>
<keyword evidence="3" id="KW-1185">Reference proteome</keyword>
<feature type="region of interest" description="Disordered" evidence="1">
    <location>
        <begin position="200"/>
        <end position="231"/>
    </location>
</feature>
<name>A0A2K3D4Y0_CHLRE</name>
<proteinExistence type="predicted"/>
<dbReference type="RefSeq" id="XP_042918680.1">
    <property type="nucleotide sequence ID" value="XM_043068585.1"/>
</dbReference>
<sequence>MHLRAVSLDTGLPLAPDAVAALFPSWPQRPEQLVGFVGLQEHPLLPGPCWLALHPCNTGVALALALELGGAALVAAAAAEDGAEEEAAAAAVAAVAGAAAVEATAVEQCSGGAAAGAMATKSGAVRTGAGPGAAGGRRVAVEGGGAGGGGAGAGDGGGCRGEQGNEETAIPDVDDLLTAMAVAQSQAGAAQPLQATRAQVAEGGMGQSGVAGRSRGGISAGADGEAGGGTARDWAVVGPAGVRWPGGEVPVCPGEPAWLARYMRAWLALVAPHVGLRAGP</sequence>
<dbReference type="OrthoDB" id="4089664at2759"/>
<feature type="compositionally biased region" description="Gly residues" evidence="1">
    <location>
        <begin position="145"/>
        <end position="161"/>
    </location>
</feature>
<gene>
    <name evidence="2" type="ORF">CHLRE_12g532314v5</name>
</gene>
<protein>
    <submittedName>
        <fullName evidence="2">Uncharacterized protein</fullName>
    </submittedName>
</protein>
<dbReference type="AlphaFoldDB" id="A0A2K3D4Y0"/>
<dbReference type="GO" id="GO:0000045">
    <property type="term" value="P:autophagosome assembly"/>
    <property type="evidence" value="ECO:0000318"/>
    <property type="project" value="GO_Central"/>
</dbReference>
<organism evidence="2 3">
    <name type="scientific">Chlamydomonas reinhardtii</name>
    <name type="common">Chlamydomonas smithii</name>
    <dbReference type="NCBI Taxonomy" id="3055"/>
    <lineage>
        <taxon>Eukaryota</taxon>
        <taxon>Viridiplantae</taxon>
        <taxon>Chlorophyta</taxon>
        <taxon>core chlorophytes</taxon>
        <taxon>Chlorophyceae</taxon>
        <taxon>CS clade</taxon>
        <taxon>Chlamydomonadales</taxon>
        <taxon>Chlamydomonadaceae</taxon>
        <taxon>Chlamydomonas</taxon>
    </lineage>
</organism>
<reference evidence="2 3" key="1">
    <citation type="journal article" date="2007" name="Science">
        <title>The Chlamydomonas genome reveals the evolution of key animal and plant functions.</title>
        <authorList>
            <person name="Merchant S.S."/>
            <person name="Prochnik S.E."/>
            <person name="Vallon O."/>
            <person name="Harris E.H."/>
            <person name="Karpowicz S.J."/>
            <person name="Witman G.B."/>
            <person name="Terry A."/>
            <person name="Salamov A."/>
            <person name="Fritz-Laylin L.K."/>
            <person name="Marechal-Drouard L."/>
            <person name="Marshall W.F."/>
            <person name="Qu L.H."/>
            <person name="Nelson D.R."/>
            <person name="Sanderfoot A.A."/>
            <person name="Spalding M.H."/>
            <person name="Kapitonov V.V."/>
            <person name="Ren Q."/>
            <person name="Ferris P."/>
            <person name="Lindquist E."/>
            <person name="Shapiro H."/>
            <person name="Lucas S.M."/>
            <person name="Grimwood J."/>
            <person name="Schmutz J."/>
            <person name="Cardol P."/>
            <person name="Cerutti H."/>
            <person name="Chanfreau G."/>
            <person name="Chen C.L."/>
            <person name="Cognat V."/>
            <person name="Croft M.T."/>
            <person name="Dent R."/>
            <person name="Dutcher S."/>
            <person name="Fernandez E."/>
            <person name="Fukuzawa H."/>
            <person name="Gonzalez-Ballester D."/>
            <person name="Gonzalez-Halphen D."/>
            <person name="Hallmann A."/>
            <person name="Hanikenne M."/>
            <person name="Hippler M."/>
            <person name="Inwood W."/>
            <person name="Jabbari K."/>
            <person name="Kalanon M."/>
            <person name="Kuras R."/>
            <person name="Lefebvre P.A."/>
            <person name="Lemaire S.D."/>
            <person name="Lobanov A.V."/>
            <person name="Lohr M."/>
            <person name="Manuell A."/>
            <person name="Meier I."/>
            <person name="Mets L."/>
            <person name="Mittag M."/>
            <person name="Mittelmeier T."/>
            <person name="Moroney J.V."/>
            <person name="Moseley J."/>
            <person name="Napoli C."/>
            <person name="Nedelcu A.M."/>
            <person name="Niyogi K."/>
            <person name="Novoselov S.V."/>
            <person name="Paulsen I.T."/>
            <person name="Pazour G."/>
            <person name="Purton S."/>
            <person name="Ral J.P."/>
            <person name="Riano-Pachon D.M."/>
            <person name="Riekhof W."/>
            <person name="Rymarquis L."/>
            <person name="Schroda M."/>
            <person name="Stern D."/>
            <person name="Umen J."/>
            <person name="Willows R."/>
            <person name="Wilson N."/>
            <person name="Zimmer S.L."/>
            <person name="Allmer J."/>
            <person name="Balk J."/>
            <person name="Bisova K."/>
            <person name="Chen C.J."/>
            <person name="Elias M."/>
            <person name="Gendler K."/>
            <person name="Hauser C."/>
            <person name="Lamb M.R."/>
            <person name="Ledford H."/>
            <person name="Long J.C."/>
            <person name="Minagawa J."/>
            <person name="Page M.D."/>
            <person name="Pan J."/>
            <person name="Pootakham W."/>
            <person name="Roje S."/>
            <person name="Rose A."/>
            <person name="Stahlberg E."/>
            <person name="Terauchi A.M."/>
            <person name="Yang P."/>
            <person name="Ball S."/>
            <person name="Bowler C."/>
            <person name="Dieckmann C.L."/>
            <person name="Gladyshev V.N."/>
            <person name="Green P."/>
            <person name="Jorgensen R."/>
            <person name="Mayfield S."/>
            <person name="Mueller-Roeber B."/>
            <person name="Rajamani S."/>
            <person name="Sayre R.T."/>
            <person name="Brokstein P."/>
            <person name="Dubchak I."/>
            <person name="Goodstein D."/>
            <person name="Hornick L."/>
            <person name="Huang Y.W."/>
            <person name="Jhaveri J."/>
            <person name="Luo Y."/>
            <person name="Martinez D."/>
            <person name="Ngau W.C."/>
            <person name="Otillar B."/>
            <person name="Poliakov A."/>
            <person name="Porter A."/>
            <person name="Szajkowski L."/>
            <person name="Werner G."/>
            <person name="Zhou K."/>
            <person name="Grigoriev I.V."/>
            <person name="Rokhsar D.S."/>
            <person name="Grossman A.R."/>
        </authorList>
    </citation>
    <scope>NUCLEOTIDE SEQUENCE [LARGE SCALE GENOMIC DNA]</scope>
    <source>
        <strain evidence="3">CC-503</strain>
    </source>
</reference>
<evidence type="ECO:0000256" key="1">
    <source>
        <dbReference type="SAM" id="MobiDB-lite"/>
    </source>
</evidence>
<dbReference type="GO" id="GO:0032446">
    <property type="term" value="P:protein modification by small protein conjugation"/>
    <property type="evidence" value="ECO:0000318"/>
    <property type="project" value="GO_Central"/>
</dbReference>
<dbReference type="GeneID" id="5718555"/>
<evidence type="ECO:0000313" key="3">
    <source>
        <dbReference type="Proteomes" id="UP000006906"/>
    </source>
</evidence>
<dbReference type="GO" id="GO:0000423">
    <property type="term" value="P:mitophagy"/>
    <property type="evidence" value="ECO:0000318"/>
    <property type="project" value="GO_Central"/>
</dbReference>
<dbReference type="Proteomes" id="UP000006906">
    <property type="component" value="Chromosome 12"/>
</dbReference>
<evidence type="ECO:0000313" key="2">
    <source>
        <dbReference type="EMBL" id="PNW75577.1"/>
    </source>
</evidence>
<dbReference type="InParanoid" id="A0A2K3D4Y0"/>
<feature type="region of interest" description="Disordered" evidence="1">
    <location>
        <begin position="145"/>
        <end position="166"/>
    </location>
</feature>
<dbReference type="Gramene" id="PNW75577">
    <property type="protein sequence ID" value="PNW75577"/>
    <property type="gene ID" value="CHLRE_12g532314v5"/>
</dbReference>
<feature type="compositionally biased region" description="Gly residues" evidence="1">
    <location>
        <begin position="203"/>
        <end position="230"/>
    </location>
</feature>
<dbReference type="PANTHER" id="PTHR14957">
    <property type="entry name" value="UBIQUITIN-LIKE-CONJUGATING ENZYME ATG10"/>
    <property type="match status" value="1"/>
</dbReference>
<accession>A0A2K3D4Y0</accession>
<dbReference type="PaxDb" id="3055-EDP03482"/>
<dbReference type="GO" id="GO:0061651">
    <property type="term" value="F:Atg12 conjugating enzyme activity"/>
    <property type="evidence" value="ECO:0000318"/>
    <property type="project" value="GO_Central"/>
</dbReference>
<dbReference type="STRING" id="3055.A0A2K3D4Y0"/>
<dbReference type="EMBL" id="CM008973">
    <property type="protein sequence ID" value="PNW75577.1"/>
    <property type="molecule type" value="Genomic_DNA"/>
</dbReference>